<dbReference type="Pfam" id="PF09972">
    <property type="entry name" value="DUF2207"/>
    <property type="match status" value="1"/>
</dbReference>
<dbReference type="OrthoDB" id="1493291at2"/>
<evidence type="ECO:0000313" key="6">
    <source>
        <dbReference type="Proteomes" id="UP000221024"/>
    </source>
</evidence>
<dbReference type="Proteomes" id="UP000221024">
    <property type="component" value="Unassembled WGS sequence"/>
</dbReference>
<dbReference type="EMBL" id="PDEP01000004">
    <property type="protein sequence ID" value="PEN07971.1"/>
    <property type="molecule type" value="Genomic_DNA"/>
</dbReference>
<feature type="transmembrane region" description="Helical" evidence="1">
    <location>
        <begin position="381"/>
        <end position="400"/>
    </location>
</feature>
<evidence type="ECO:0000313" key="5">
    <source>
        <dbReference type="EMBL" id="PEN07971.1"/>
    </source>
</evidence>
<protein>
    <recommendedName>
        <fullName evidence="7">DUF2207 domain-containing protein</fullName>
    </recommendedName>
</protein>
<dbReference type="InterPro" id="IPR048389">
    <property type="entry name" value="YciQ-like_C"/>
</dbReference>
<feature type="signal peptide" evidence="2">
    <location>
        <begin position="1"/>
        <end position="29"/>
    </location>
</feature>
<reference evidence="5 6" key="1">
    <citation type="submission" date="2017-10" db="EMBL/GenBank/DDBJ databases">
        <title>Draft genome of Longimonas halophila.</title>
        <authorList>
            <person name="Goh K.M."/>
            <person name="Shamsir M.S."/>
            <person name="Lim S.W."/>
        </authorList>
    </citation>
    <scope>NUCLEOTIDE SEQUENCE [LARGE SCALE GENOMIC DNA]</scope>
    <source>
        <strain evidence="5 6">KCTC 42399</strain>
    </source>
</reference>
<comment type="caution">
    <text evidence="5">The sequence shown here is derived from an EMBL/GenBank/DDBJ whole genome shotgun (WGS) entry which is preliminary data.</text>
</comment>
<evidence type="ECO:0000259" key="4">
    <source>
        <dbReference type="Pfam" id="PF20990"/>
    </source>
</evidence>
<sequence>MLSVQMRCLLRCLTLTLVLLTTTAAPALAQSQEWDIARYEVDLSVDTSGTYAVTEDITFDLREGTFTQGERRIPTEQMDALRDVQVTSSQVEVTDVSTRTRSGERVIQWQYPERDTSTTFTLTYVVEGAPYTEDGRTVIDWQAVGDAWNVPIRAMQATVQLPFPDVPRDSIQVEPATDATLDSTATGWQATFAYDNLAPNEGYRLRIHLPRVIDAPERTSSDPEWPKVFTVVGLGLLGLLGGGTATWWLGHMPMPPVRRPREPNMPLAEAGYLLLRADWAGWQRLFSAMIFDLAERGHLTLRRVPKESSWTDTTSEEIEVKVHAQSHTLSNREEALIEALRPHDTLSDFFQKTASFRNEQVTQLRDALVERGWMVEHPVRSWGSGLGGLMLLGGGVAALIGLSGWVAVVGAGLGFGAGLAGLLVAVQYRTFSDEGARQRAEVQAFLDRERTAIESELDQDPVAAADRFVEMLPWLALDTEVDSAYVKAINEALETHPDAVTLPPWIEDRVGKGETEEVLTSFLPIYIIMMSSTSTSSAGGAATVGSVSAGAGAVGGAGGGGGGVS</sequence>
<accession>A0A2H3NUD9</accession>
<dbReference type="Pfam" id="PF20990">
    <property type="entry name" value="DUF2207_C"/>
    <property type="match status" value="1"/>
</dbReference>
<keyword evidence="1" id="KW-0472">Membrane</keyword>
<gene>
    <name evidence="5" type="ORF">CRI93_05875</name>
</gene>
<feature type="chain" id="PRO_5013588136" description="DUF2207 domain-containing protein" evidence="2">
    <location>
        <begin position="30"/>
        <end position="565"/>
    </location>
</feature>
<proteinExistence type="predicted"/>
<feature type="transmembrane region" description="Helical" evidence="1">
    <location>
        <begin position="406"/>
        <end position="428"/>
    </location>
</feature>
<evidence type="ECO:0008006" key="7">
    <source>
        <dbReference type="Google" id="ProtNLM"/>
    </source>
</evidence>
<dbReference type="AlphaFoldDB" id="A0A2H3NUD9"/>
<organism evidence="5 6">
    <name type="scientific">Longimonas halophila</name>
    <dbReference type="NCBI Taxonomy" id="1469170"/>
    <lineage>
        <taxon>Bacteria</taxon>
        <taxon>Pseudomonadati</taxon>
        <taxon>Rhodothermota</taxon>
        <taxon>Rhodothermia</taxon>
        <taxon>Rhodothermales</taxon>
        <taxon>Salisaetaceae</taxon>
        <taxon>Longimonas</taxon>
    </lineage>
</organism>
<dbReference type="InterPro" id="IPR018702">
    <property type="entry name" value="DUF2207"/>
</dbReference>
<name>A0A2H3NUD9_9BACT</name>
<keyword evidence="2" id="KW-0732">Signal</keyword>
<feature type="transmembrane region" description="Helical" evidence="1">
    <location>
        <begin position="228"/>
        <end position="249"/>
    </location>
</feature>
<feature type="domain" description="Predicted membrane protein YciQ-like C-terminal" evidence="4">
    <location>
        <begin position="283"/>
        <end position="445"/>
    </location>
</feature>
<feature type="domain" description="DUF2207" evidence="3">
    <location>
        <begin position="35"/>
        <end position="207"/>
    </location>
</feature>
<evidence type="ECO:0000256" key="1">
    <source>
        <dbReference type="SAM" id="Phobius"/>
    </source>
</evidence>
<keyword evidence="6" id="KW-1185">Reference proteome</keyword>
<keyword evidence="1" id="KW-1133">Transmembrane helix</keyword>
<evidence type="ECO:0000259" key="3">
    <source>
        <dbReference type="Pfam" id="PF09972"/>
    </source>
</evidence>
<evidence type="ECO:0000256" key="2">
    <source>
        <dbReference type="SAM" id="SignalP"/>
    </source>
</evidence>
<keyword evidence="1" id="KW-0812">Transmembrane</keyword>